<name>A0AAD6IF37_PENCN</name>
<reference evidence="1" key="1">
    <citation type="journal article" date="2023" name="IMA Fungus">
        <title>Comparative genomic study of the Penicillium genus elucidates a diverse pangenome and 15 lateral gene transfer events.</title>
        <authorList>
            <person name="Petersen C."/>
            <person name="Sorensen T."/>
            <person name="Nielsen M.R."/>
            <person name="Sondergaard T.E."/>
            <person name="Sorensen J.L."/>
            <person name="Fitzpatrick D.A."/>
            <person name="Frisvad J.C."/>
            <person name="Nielsen K.L."/>
        </authorList>
    </citation>
    <scope>NUCLEOTIDE SEQUENCE</scope>
    <source>
        <strain evidence="1">IBT 15450</strain>
    </source>
</reference>
<sequence length="393" mass="44196">MASRKHIYLPTEILVEIAQCLRDAPEDIDDSQTDFPFGDQATLHSFCLVSRQWYSAGIEILYSRPDLSKGSSFAQFTSTVCPPLRAKKPTLDFGSMVRFLWLAGLVHHSSNSLTSRLLSRVKKNLQVFVAPRTSFSINSLAPLSKCKELIHLRLGLVIEPIELPVLKKAIGNLHKLRSLFLPSSMLITDDQSGSCWPPNILHMQLGGKFDLESMPTFRWPPNLTSLAFCGCEDLNPFTLELILMNHQLCTMLRALSLHSSNGNMLGDDETSILSGLVGLRRLEVPIDLLYPLLILPASDEISSPLSIRELILTAQYEEEFEPEFDLDELQKALGRNLSRVCGLGISPKCLNLIPKESHARIDKKVWKNIDECPENELDYVYDLGLYEIENELC</sequence>
<protein>
    <recommendedName>
        <fullName evidence="3">F-box domain-containing protein</fullName>
    </recommendedName>
</protein>
<evidence type="ECO:0000313" key="2">
    <source>
        <dbReference type="Proteomes" id="UP001219568"/>
    </source>
</evidence>
<organism evidence="1 2">
    <name type="scientific">Penicillium canescens</name>
    <dbReference type="NCBI Taxonomy" id="5083"/>
    <lineage>
        <taxon>Eukaryota</taxon>
        <taxon>Fungi</taxon>
        <taxon>Dikarya</taxon>
        <taxon>Ascomycota</taxon>
        <taxon>Pezizomycotina</taxon>
        <taxon>Eurotiomycetes</taxon>
        <taxon>Eurotiomycetidae</taxon>
        <taxon>Eurotiales</taxon>
        <taxon>Aspergillaceae</taxon>
        <taxon>Penicillium</taxon>
    </lineage>
</organism>
<dbReference type="Proteomes" id="UP001219568">
    <property type="component" value="Unassembled WGS sequence"/>
</dbReference>
<dbReference type="InterPro" id="IPR032675">
    <property type="entry name" value="LRR_dom_sf"/>
</dbReference>
<dbReference type="AlphaFoldDB" id="A0AAD6IF37"/>
<comment type="caution">
    <text evidence="1">The sequence shown here is derived from an EMBL/GenBank/DDBJ whole genome shotgun (WGS) entry which is preliminary data.</text>
</comment>
<evidence type="ECO:0000313" key="1">
    <source>
        <dbReference type="EMBL" id="KAJ6043844.1"/>
    </source>
</evidence>
<dbReference type="Gene3D" id="3.80.10.10">
    <property type="entry name" value="Ribonuclease Inhibitor"/>
    <property type="match status" value="1"/>
</dbReference>
<proteinExistence type="predicted"/>
<dbReference type="SUPFAM" id="SSF52047">
    <property type="entry name" value="RNI-like"/>
    <property type="match status" value="1"/>
</dbReference>
<keyword evidence="2" id="KW-1185">Reference proteome</keyword>
<accession>A0AAD6IF37</accession>
<dbReference type="EMBL" id="JAQJZL010000004">
    <property type="protein sequence ID" value="KAJ6043844.1"/>
    <property type="molecule type" value="Genomic_DNA"/>
</dbReference>
<reference evidence="1" key="2">
    <citation type="submission" date="2023-01" db="EMBL/GenBank/DDBJ databases">
        <authorList>
            <person name="Petersen C."/>
        </authorList>
    </citation>
    <scope>NUCLEOTIDE SEQUENCE</scope>
    <source>
        <strain evidence="1">IBT 15450</strain>
    </source>
</reference>
<gene>
    <name evidence="1" type="ORF">N7460_005199</name>
</gene>
<evidence type="ECO:0008006" key="3">
    <source>
        <dbReference type="Google" id="ProtNLM"/>
    </source>
</evidence>